<proteinExistence type="predicted"/>
<name>A0A5B9N0A1_9CAUD</name>
<dbReference type="Proteomes" id="UP000324571">
    <property type="component" value="Segment"/>
</dbReference>
<reference evidence="2" key="1">
    <citation type="submission" date="2019-05" db="EMBL/GenBank/DDBJ databases">
        <title>Complete Genome Sequence of Klebsiella pneumoniae Siphophage Skenny.</title>
        <authorList>
            <person name="Gramer J.R."/>
            <person name="Kenny S."/>
            <person name="Newkirk H."/>
            <person name="Liu M."/>
            <person name="Gill J.J."/>
            <person name="Ramsey J."/>
        </authorList>
    </citation>
    <scope>NUCLEOTIDE SEQUENCE [LARGE SCALE GENOMIC DNA]</scope>
</reference>
<protein>
    <submittedName>
        <fullName evidence="1">Uncharacterized protein</fullName>
    </submittedName>
</protein>
<sequence length="99" mass="10822">MSGLQAWDASGNLIVDLGDFSTRFVLRQQIVFPKTTSIVSFPVGGINGYNSFAAIKWSNIYIGSSYACVTREGAVDVIYLPTSNPSSDVVMDIEVYQFN</sequence>
<evidence type="ECO:0000313" key="2">
    <source>
        <dbReference type="Proteomes" id="UP000324571"/>
    </source>
</evidence>
<evidence type="ECO:0000313" key="1">
    <source>
        <dbReference type="EMBL" id="QEG07231.1"/>
    </source>
</evidence>
<organism evidence="1 2">
    <name type="scientific">Klebsiella phage Skenny</name>
    <dbReference type="NCBI Taxonomy" id="2580407"/>
    <lineage>
        <taxon>Viruses</taxon>
        <taxon>Duplodnaviria</taxon>
        <taxon>Heunggongvirae</taxon>
        <taxon>Uroviricota</taxon>
        <taxon>Caudoviricetes</taxon>
        <taxon>Drexlerviridae</taxon>
        <taxon>Webervirus</taxon>
        <taxon>Webervirus skenny</taxon>
    </lineage>
</organism>
<dbReference type="EMBL" id="MK931444">
    <property type="protein sequence ID" value="QEG07231.1"/>
    <property type="molecule type" value="Genomic_DNA"/>
</dbReference>
<keyword evidence="2" id="KW-1185">Reference proteome</keyword>
<gene>
    <name evidence="1" type="ORF">CPT_Skenny_048</name>
</gene>
<accession>A0A5B9N0A1</accession>